<dbReference type="InterPro" id="IPR003784">
    <property type="entry name" value="BioY"/>
</dbReference>
<keyword evidence="2 3" id="KW-0472">Membrane</keyword>
<dbReference type="GO" id="GO:0015225">
    <property type="term" value="F:biotin transmembrane transporter activity"/>
    <property type="evidence" value="ECO:0007669"/>
    <property type="project" value="UniProtKB-UniRule"/>
</dbReference>
<evidence type="ECO:0000256" key="2">
    <source>
        <dbReference type="PIRNR" id="PIRNR016661"/>
    </source>
</evidence>
<dbReference type="PIRSF" id="PIRSF016661">
    <property type="entry name" value="BioY"/>
    <property type="match status" value="1"/>
</dbReference>
<sequence length="194" mass="21082">MNITKTIDYFNNGMALYFKWLGELNWIKRIGLSLLFALITGIFAQIRIPLGFTPVPVTGQVFVVLLSGVLLGGLYAGLSMFFYIALGGLGIPWFTGFRAGLSVGPTFGYLLGFIPAAIFVGLFAHKTHRLLGQIFIMLIGVLLIYSFGALNFAVLLKTNLADTLKMAVLPFIPFDIAKAIIAGFVSRTIVPDGK</sequence>
<evidence type="ECO:0000313" key="4">
    <source>
        <dbReference type="EMBL" id="HGE78519.1"/>
    </source>
</evidence>
<feature type="transmembrane region" description="Helical" evidence="3">
    <location>
        <begin position="135"/>
        <end position="156"/>
    </location>
</feature>
<keyword evidence="3" id="KW-0812">Transmembrane</keyword>
<comment type="similarity">
    <text evidence="1 2">Belongs to the BioY family.</text>
</comment>
<keyword evidence="3" id="KW-1133">Transmembrane helix</keyword>
<keyword evidence="2" id="KW-1003">Cell membrane</keyword>
<dbReference type="PANTHER" id="PTHR34295">
    <property type="entry name" value="BIOTIN TRANSPORTER BIOY"/>
    <property type="match status" value="1"/>
</dbReference>
<feature type="transmembrane region" description="Helical" evidence="3">
    <location>
        <begin position="106"/>
        <end position="123"/>
    </location>
</feature>
<evidence type="ECO:0000256" key="3">
    <source>
        <dbReference type="SAM" id="Phobius"/>
    </source>
</evidence>
<dbReference type="PANTHER" id="PTHR34295:SF1">
    <property type="entry name" value="BIOTIN TRANSPORTER BIOY"/>
    <property type="match status" value="1"/>
</dbReference>
<feature type="transmembrane region" description="Helical" evidence="3">
    <location>
        <begin position="30"/>
        <end position="50"/>
    </location>
</feature>
<proteinExistence type="inferred from homology"/>
<dbReference type="EMBL" id="DTOZ01000153">
    <property type="protein sequence ID" value="HGE78519.1"/>
    <property type="molecule type" value="Genomic_DNA"/>
</dbReference>
<feature type="transmembrane region" description="Helical" evidence="3">
    <location>
        <begin position="168"/>
        <end position="190"/>
    </location>
</feature>
<evidence type="ECO:0000256" key="1">
    <source>
        <dbReference type="ARBA" id="ARBA00010692"/>
    </source>
</evidence>
<comment type="caution">
    <text evidence="4">The sequence shown here is derived from an EMBL/GenBank/DDBJ whole genome shotgun (WGS) entry which is preliminary data.</text>
</comment>
<comment type="subcellular location">
    <subcellularLocation>
        <location evidence="2">Cell membrane</location>
        <topology evidence="2">Multi-pass membrane protein</topology>
    </subcellularLocation>
</comment>
<keyword evidence="2" id="KW-0813">Transport</keyword>
<gene>
    <name evidence="4" type="ORF">ENX68_05930</name>
</gene>
<feature type="transmembrane region" description="Helical" evidence="3">
    <location>
        <begin position="62"/>
        <end position="86"/>
    </location>
</feature>
<dbReference type="GO" id="GO:0005886">
    <property type="term" value="C:plasma membrane"/>
    <property type="evidence" value="ECO:0007669"/>
    <property type="project" value="UniProtKB-SubCell"/>
</dbReference>
<name>A0A7V3VUP1_UNCW3</name>
<reference evidence="4" key="1">
    <citation type="journal article" date="2020" name="mSystems">
        <title>Genome- and Community-Level Interaction Insights into Carbon Utilization and Element Cycling Functions of Hydrothermarchaeota in Hydrothermal Sediment.</title>
        <authorList>
            <person name="Zhou Z."/>
            <person name="Liu Y."/>
            <person name="Xu W."/>
            <person name="Pan J."/>
            <person name="Luo Z.H."/>
            <person name="Li M."/>
        </authorList>
    </citation>
    <scope>NUCLEOTIDE SEQUENCE [LARGE SCALE GENOMIC DNA]</scope>
    <source>
        <strain evidence="4">SpSt-961</strain>
    </source>
</reference>
<accession>A0A7V3VUP1</accession>
<organism evidence="4">
    <name type="scientific">candidate division WOR-3 bacterium</name>
    <dbReference type="NCBI Taxonomy" id="2052148"/>
    <lineage>
        <taxon>Bacteria</taxon>
        <taxon>Bacteria division WOR-3</taxon>
    </lineage>
</organism>
<dbReference type="Gene3D" id="1.10.1760.20">
    <property type="match status" value="1"/>
</dbReference>
<dbReference type="AlphaFoldDB" id="A0A7V3VUP1"/>
<dbReference type="Pfam" id="PF02632">
    <property type="entry name" value="BioY"/>
    <property type="match status" value="1"/>
</dbReference>
<protein>
    <recommendedName>
        <fullName evidence="2">Biotin transporter</fullName>
    </recommendedName>
</protein>